<gene>
    <name evidence="1" type="ORF">GCM10008025_19410</name>
</gene>
<name>A0A916S0T1_9BACI</name>
<dbReference type="RefSeq" id="WP_188384467.1">
    <property type="nucleotide sequence ID" value="NZ_BMEY01000008.1"/>
</dbReference>
<dbReference type="AlphaFoldDB" id="A0A916S0T1"/>
<organism evidence="1 2">
    <name type="scientific">Ornithinibacillus halotolerans</name>
    <dbReference type="NCBI Taxonomy" id="1274357"/>
    <lineage>
        <taxon>Bacteria</taxon>
        <taxon>Bacillati</taxon>
        <taxon>Bacillota</taxon>
        <taxon>Bacilli</taxon>
        <taxon>Bacillales</taxon>
        <taxon>Bacillaceae</taxon>
        <taxon>Ornithinibacillus</taxon>
    </lineage>
</organism>
<reference evidence="1" key="2">
    <citation type="submission" date="2020-09" db="EMBL/GenBank/DDBJ databases">
        <authorList>
            <person name="Sun Q."/>
            <person name="Zhou Y."/>
        </authorList>
    </citation>
    <scope>NUCLEOTIDE SEQUENCE</scope>
    <source>
        <strain evidence="1">CGMCC 1.12408</strain>
    </source>
</reference>
<sequence length="66" mass="7098">MSKNIHNSNCVSVNKSAPVQEAMVAAGVDFPLQQTGTIRVPVVLGVYDITSHLTANIKFPHPLNNI</sequence>
<evidence type="ECO:0000313" key="1">
    <source>
        <dbReference type="EMBL" id="GGA75870.1"/>
    </source>
</evidence>
<dbReference type="EMBL" id="BMEY01000008">
    <property type="protein sequence ID" value="GGA75870.1"/>
    <property type="molecule type" value="Genomic_DNA"/>
</dbReference>
<proteinExistence type="predicted"/>
<protein>
    <submittedName>
        <fullName evidence="1">Uncharacterized protein</fullName>
    </submittedName>
</protein>
<accession>A0A916S0T1</accession>
<evidence type="ECO:0000313" key="2">
    <source>
        <dbReference type="Proteomes" id="UP000613512"/>
    </source>
</evidence>
<keyword evidence="2" id="KW-1185">Reference proteome</keyword>
<reference evidence="1" key="1">
    <citation type="journal article" date="2014" name="Int. J. Syst. Evol. Microbiol.">
        <title>Complete genome sequence of Corynebacterium casei LMG S-19264T (=DSM 44701T), isolated from a smear-ripened cheese.</title>
        <authorList>
            <consortium name="US DOE Joint Genome Institute (JGI-PGF)"/>
            <person name="Walter F."/>
            <person name="Albersmeier A."/>
            <person name="Kalinowski J."/>
            <person name="Ruckert C."/>
        </authorList>
    </citation>
    <scope>NUCLEOTIDE SEQUENCE</scope>
    <source>
        <strain evidence="1">CGMCC 1.12408</strain>
    </source>
</reference>
<comment type="caution">
    <text evidence="1">The sequence shown here is derived from an EMBL/GenBank/DDBJ whole genome shotgun (WGS) entry which is preliminary data.</text>
</comment>
<dbReference type="Proteomes" id="UP000613512">
    <property type="component" value="Unassembled WGS sequence"/>
</dbReference>